<evidence type="ECO:0000313" key="2">
    <source>
        <dbReference type="EMBL" id="KZT31157.1"/>
    </source>
</evidence>
<keyword evidence="3" id="KW-1185">Reference proteome</keyword>
<dbReference type="InterPro" id="IPR036397">
    <property type="entry name" value="RNaseH_sf"/>
</dbReference>
<sequence>MNGSSLSSYFVTSYQPNGTAVVDYALVSHSLIADSTSFLVQQTIDWSDHAYLALSLTVPQNLLPSPTPARAPIPHSLSPAVAMRRNLDHTLPLNKELLDAISCTPSRAALSQALYGVTSASPPPLIIFTAAASRSTPTSSAFAAVFHGPGSLRNRAIQIPGRQNYQRACLFAIWLALKNAPISRALTIYYSARSVFNDLLINAGHDAERGWRGPNANVIKHIILCIRSKPVPVVLKYLPKVSKHPHLIGAAKLCLSPQHPPRLADLPPTGPVRLLYVPAVTNSTFPPKLSGDTPPVPLPAPASQSPIPTNCDSISPDRNELESESDDTTPSFLPRSHDLRKRARQRIGKAKAANRQALYDKVRGRKLWWKDIRQTCDPSRSRPLPSAVSLSATMEVMSSRINVPAVIPDSFDHHRFQSVEAAAASIPFPSLDPTRSLVFSPNFTVDEVADVKGRTYLAMQPWRLSQTKF</sequence>
<dbReference type="STRING" id="1314776.A0A165WHI4"/>
<dbReference type="AlphaFoldDB" id="A0A165WHI4"/>
<name>A0A165WHI4_9AGAM</name>
<dbReference type="Proteomes" id="UP000076798">
    <property type="component" value="Unassembled WGS sequence"/>
</dbReference>
<dbReference type="OrthoDB" id="3051112at2759"/>
<dbReference type="GO" id="GO:0003676">
    <property type="term" value="F:nucleic acid binding"/>
    <property type="evidence" value="ECO:0007669"/>
    <property type="project" value="InterPro"/>
</dbReference>
<reference evidence="2 3" key="1">
    <citation type="journal article" date="2016" name="Mol. Biol. Evol.">
        <title>Comparative Genomics of Early-Diverging Mushroom-Forming Fungi Provides Insights into the Origins of Lignocellulose Decay Capabilities.</title>
        <authorList>
            <person name="Nagy L.G."/>
            <person name="Riley R."/>
            <person name="Tritt A."/>
            <person name="Adam C."/>
            <person name="Daum C."/>
            <person name="Floudas D."/>
            <person name="Sun H."/>
            <person name="Yadav J.S."/>
            <person name="Pangilinan J."/>
            <person name="Larsson K.H."/>
            <person name="Matsuura K."/>
            <person name="Barry K."/>
            <person name="Labutti K."/>
            <person name="Kuo R."/>
            <person name="Ohm R.A."/>
            <person name="Bhattacharya S.S."/>
            <person name="Shirouzu T."/>
            <person name="Yoshinaga Y."/>
            <person name="Martin F.M."/>
            <person name="Grigoriev I.V."/>
            <person name="Hibbett D.S."/>
        </authorList>
    </citation>
    <scope>NUCLEOTIDE SEQUENCE [LARGE SCALE GENOMIC DNA]</scope>
    <source>
        <strain evidence="2 3">HHB10207 ss-3</strain>
    </source>
</reference>
<feature type="compositionally biased region" description="Polar residues" evidence="1">
    <location>
        <begin position="302"/>
        <end position="313"/>
    </location>
</feature>
<protein>
    <recommendedName>
        <fullName evidence="4">Endonuclease/exonuclease/phosphatase domain-containing protein</fullName>
    </recommendedName>
</protein>
<gene>
    <name evidence="2" type="ORF">SISSUDRAFT_1106646</name>
</gene>
<feature type="region of interest" description="Disordered" evidence="1">
    <location>
        <begin position="286"/>
        <end position="334"/>
    </location>
</feature>
<accession>A0A165WHI4</accession>
<proteinExistence type="predicted"/>
<dbReference type="InterPro" id="IPR012337">
    <property type="entry name" value="RNaseH-like_sf"/>
</dbReference>
<dbReference type="EMBL" id="KV428793">
    <property type="protein sequence ID" value="KZT31157.1"/>
    <property type="molecule type" value="Genomic_DNA"/>
</dbReference>
<organism evidence="2 3">
    <name type="scientific">Sistotremastrum suecicum HHB10207 ss-3</name>
    <dbReference type="NCBI Taxonomy" id="1314776"/>
    <lineage>
        <taxon>Eukaryota</taxon>
        <taxon>Fungi</taxon>
        <taxon>Dikarya</taxon>
        <taxon>Basidiomycota</taxon>
        <taxon>Agaricomycotina</taxon>
        <taxon>Agaricomycetes</taxon>
        <taxon>Sistotremastrales</taxon>
        <taxon>Sistotremastraceae</taxon>
        <taxon>Sistotremastrum</taxon>
    </lineage>
</organism>
<evidence type="ECO:0008006" key="4">
    <source>
        <dbReference type="Google" id="ProtNLM"/>
    </source>
</evidence>
<dbReference type="SUPFAM" id="SSF53098">
    <property type="entry name" value="Ribonuclease H-like"/>
    <property type="match status" value="1"/>
</dbReference>
<dbReference type="Gene3D" id="3.30.420.10">
    <property type="entry name" value="Ribonuclease H-like superfamily/Ribonuclease H"/>
    <property type="match status" value="1"/>
</dbReference>
<evidence type="ECO:0000256" key="1">
    <source>
        <dbReference type="SAM" id="MobiDB-lite"/>
    </source>
</evidence>
<evidence type="ECO:0000313" key="3">
    <source>
        <dbReference type="Proteomes" id="UP000076798"/>
    </source>
</evidence>